<gene>
    <name evidence="2" type="ORF">JOC95_000232</name>
</gene>
<sequence length="268" mass="31108">MISVVIPTLGTREKELVRLFQSLSSQTLQDFEAIVVSQDNHDKVRELLAPYSFPIQHIKLEQKGLSLSRNVGIKYTKGNIVTFSDDDCWYKSDAFEKVQSYFNQHSIGIACFQIYDPEKEVYYKEYPKEPQEKVSFLELFRKSSIEIFINLSVVDKDKVVFDEDFGLGAKYPSGEENIFLHTMHKEGYKAGYVSEVVVYHAKPSMDTRLNKKAFASKGPMFKRIFNTPIGIVLLTLLFLKKLNHLEKPIPFYLNSLGEMFRYKKSRKR</sequence>
<dbReference type="Proteomes" id="UP000737402">
    <property type="component" value="Unassembled WGS sequence"/>
</dbReference>
<reference evidence="2 3" key="1">
    <citation type="submission" date="2021-01" db="EMBL/GenBank/DDBJ databases">
        <title>Genomic Encyclopedia of Type Strains, Phase IV (KMG-IV): sequencing the most valuable type-strain genomes for metagenomic binning, comparative biology and taxonomic classification.</title>
        <authorList>
            <person name="Goeker M."/>
        </authorList>
    </citation>
    <scope>NUCLEOTIDE SEQUENCE [LARGE SCALE GENOMIC DNA]</scope>
    <source>
        <strain evidence="2 3">DSM 25879</strain>
    </source>
</reference>
<feature type="domain" description="Glycosyltransferase 2-like" evidence="1">
    <location>
        <begin position="3"/>
        <end position="141"/>
    </location>
</feature>
<accession>A0ABS2NUQ3</accession>
<dbReference type="SUPFAM" id="SSF53448">
    <property type="entry name" value="Nucleotide-diphospho-sugar transferases"/>
    <property type="match status" value="1"/>
</dbReference>
<proteinExistence type="predicted"/>
<dbReference type="InterPro" id="IPR050834">
    <property type="entry name" value="Glycosyltransf_2"/>
</dbReference>
<organism evidence="2 3">
    <name type="scientific">Sutcliffiella tianshenii</name>
    <dbReference type="NCBI Taxonomy" id="1463404"/>
    <lineage>
        <taxon>Bacteria</taxon>
        <taxon>Bacillati</taxon>
        <taxon>Bacillota</taxon>
        <taxon>Bacilli</taxon>
        <taxon>Bacillales</taxon>
        <taxon>Bacillaceae</taxon>
        <taxon>Sutcliffiella</taxon>
    </lineage>
</organism>
<evidence type="ECO:0000313" key="3">
    <source>
        <dbReference type="Proteomes" id="UP000737402"/>
    </source>
</evidence>
<dbReference type="InterPro" id="IPR029044">
    <property type="entry name" value="Nucleotide-diphossugar_trans"/>
</dbReference>
<dbReference type="PANTHER" id="PTHR43685">
    <property type="entry name" value="GLYCOSYLTRANSFERASE"/>
    <property type="match status" value="1"/>
</dbReference>
<dbReference type="RefSeq" id="WP_204412642.1">
    <property type="nucleotide sequence ID" value="NZ_JAFBED010000001.1"/>
</dbReference>
<dbReference type="Gene3D" id="3.90.550.10">
    <property type="entry name" value="Spore Coat Polysaccharide Biosynthesis Protein SpsA, Chain A"/>
    <property type="match status" value="1"/>
</dbReference>
<dbReference type="InterPro" id="IPR001173">
    <property type="entry name" value="Glyco_trans_2-like"/>
</dbReference>
<comment type="caution">
    <text evidence="2">The sequence shown here is derived from an EMBL/GenBank/DDBJ whole genome shotgun (WGS) entry which is preliminary data.</text>
</comment>
<dbReference type="Pfam" id="PF00535">
    <property type="entry name" value="Glycos_transf_2"/>
    <property type="match status" value="1"/>
</dbReference>
<keyword evidence="3" id="KW-1185">Reference proteome</keyword>
<dbReference type="PANTHER" id="PTHR43685:SF3">
    <property type="entry name" value="SLR2126 PROTEIN"/>
    <property type="match status" value="1"/>
</dbReference>
<dbReference type="EMBL" id="JAFBED010000001">
    <property type="protein sequence ID" value="MBM7618390.1"/>
    <property type="molecule type" value="Genomic_DNA"/>
</dbReference>
<name>A0ABS2NUQ3_9BACI</name>
<evidence type="ECO:0000313" key="2">
    <source>
        <dbReference type="EMBL" id="MBM7618390.1"/>
    </source>
</evidence>
<dbReference type="CDD" id="cd00761">
    <property type="entry name" value="Glyco_tranf_GTA_type"/>
    <property type="match status" value="1"/>
</dbReference>
<protein>
    <submittedName>
        <fullName evidence="2">Glycosyltransferase involved in cell wall biosynthesis</fullName>
    </submittedName>
</protein>
<evidence type="ECO:0000259" key="1">
    <source>
        <dbReference type="Pfam" id="PF00535"/>
    </source>
</evidence>